<dbReference type="AlphaFoldDB" id="A0A6V7PK10"/>
<sequence length="115" mass="12840">MFSVTETFDSALRGFPFVILDGAGCVDTGKTAIVMSSTPVRIEGEELGFWLTHNIAPTCYMMVSWSFVICSCWCLEASYCLSTTPTSATIWSRNSRTSLKSLRLHRHGSRSWLTM</sequence>
<accession>A0A6V7PK10</accession>
<evidence type="ECO:0000313" key="1">
    <source>
        <dbReference type="EMBL" id="CAD1831222.1"/>
    </source>
</evidence>
<organism evidence="1">
    <name type="scientific">Ananas comosus var. bracteatus</name>
    <name type="common">red pineapple</name>
    <dbReference type="NCBI Taxonomy" id="296719"/>
    <lineage>
        <taxon>Eukaryota</taxon>
        <taxon>Viridiplantae</taxon>
        <taxon>Streptophyta</taxon>
        <taxon>Embryophyta</taxon>
        <taxon>Tracheophyta</taxon>
        <taxon>Spermatophyta</taxon>
        <taxon>Magnoliopsida</taxon>
        <taxon>Liliopsida</taxon>
        <taxon>Poales</taxon>
        <taxon>Bromeliaceae</taxon>
        <taxon>Bromelioideae</taxon>
        <taxon>Ananas</taxon>
    </lineage>
</organism>
<dbReference type="EMBL" id="LR862149">
    <property type="protein sequence ID" value="CAD1831222.1"/>
    <property type="molecule type" value="Genomic_DNA"/>
</dbReference>
<reference evidence="1" key="1">
    <citation type="submission" date="2020-07" db="EMBL/GenBank/DDBJ databases">
        <authorList>
            <person name="Lin J."/>
        </authorList>
    </citation>
    <scope>NUCLEOTIDE SEQUENCE</scope>
</reference>
<proteinExistence type="predicted"/>
<protein>
    <submittedName>
        <fullName evidence="1">Uncharacterized protein</fullName>
    </submittedName>
</protein>
<gene>
    <name evidence="1" type="ORF">CB5_LOCUS14433</name>
</gene>
<name>A0A6V7PK10_ANACO</name>